<evidence type="ECO:0000313" key="2">
    <source>
        <dbReference type="Proteomes" id="UP000282140"/>
    </source>
</evidence>
<gene>
    <name evidence="1" type="ORF">CS078_13150</name>
</gene>
<sequence length="125" mass="14452">MNIQIHVVDKNGKVLKTRVFEISENLFRHFAKSEFSTLGVSRKTPVVIDEELVELKLVLLSPFVRQALTGYLKDYLVGLLKGSLEKMGDSPSRLEYQEHTKDLREFPDLIQCIENDKYTHLDRMG</sequence>
<evidence type="ECO:0000313" key="1">
    <source>
        <dbReference type="EMBL" id="RLU09096.1"/>
    </source>
</evidence>
<keyword evidence="2" id="KW-1185">Reference proteome</keyword>
<proteinExistence type="predicted"/>
<organism evidence="1 2">
    <name type="scientific">Pseudomonas prosekii</name>
    <dbReference type="NCBI Taxonomy" id="1148509"/>
    <lineage>
        <taxon>Bacteria</taxon>
        <taxon>Pseudomonadati</taxon>
        <taxon>Pseudomonadota</taxon>
        <taxon>Gammaproteobacteria</taxon>
        <taxon>Pseudomonadales</taxon>
        <taxon>Pseudomonadaceae</taxon>
        <taxon>Pseudomonas</taxon>
    </lineage>
</organism>
<name>A0A3L8CLF8_9PSED</name>
<dbReference type="AlphaFoldDB" id="A0A3L8CLF8"/>
<dbReference type="Proteomes" id="UP000282140">
    <property type="component" value="Unassembled WGS sequence"/>
</dbReference>
<accession>A0A3L8CLF8</accession>
<comment type="caution">
    <text evidence="1">The sequence shown here is derived from an EMBL/GenBank/DDBJ whole genome shotgun (WGS) entry which is preliminary data.</text>
</comment>
<dbReference type="EMBL" id="PEGB01000005">
    <property type="protein sequence ID" value="RLU09096.1"/>
    <property type="molecule type" value="Genomic_DNA"/>
</dbReference>
<dbReference type="RefSeq" id="WP_121757280.1">
    <property type="nucleotide sequence ID" value="NZ_PEGB01000005.1"/>
</dbReference>
<protein>
    <submittedName>
        <fullName evidence="1">Uncharacterized protein</fullName>
    </submittedName>
</protein>
<reference evidence="1 2" key="1">
    <citation type="journal article" date="2018" name="Front. Microbiol.">
        <title>Discovery of Phloeophagus Beetles as a Source of Pseudomonas Strains That Produce Potentially New Bioactive Substances and Description of Pseudomonas bohemica sp. nov.</title>
        <authorList>
            <person name="Saati-Santamaria Z."/>
            <person name="Lopez-Mondejar R."/>
            <person name="Jimenez-Gomez A."/>
            <person name="Diez-Mendez A."/>
            <person name="Vetrovsky T."/>
            <person name="Igual J.M."/>
            <person name="Velazquez E."/>
            <person name="Kolarik M."/>
            <person name="Rivas R."/>
            <person name="Garcia-Fraile P."/>
        </authorList>
    </citation>
    <scope>NUCLEOTIDE SEQUENCE [LARGE SCALE GENOMIC DNA]</scope>
    <source>
        <strain evidence="1 2">A2-NA13</strain>
    </source>
</reference>